<dbReference type="RefSeq" id="WP_252167282.1">
    <property type="nucleotide sequence ID" value="NZ_CP084930.1"/>
</dbReference>
<protein>
    <submittedName>
        <fullName evidence="1">HNH endonuclease</fullName>
    </submittedName>
</protein>
<organism evidence="1 2">
    <name type="scientific">Sphingomonas morindae</name>
    <dbReference type="NCBI Taxonomy" id="1541170"/>
    <lineage>
        <taxon>Bacteria</taxon>
        <taxon>Pseudomonadati</taxon>
        <taxon>Pseudomonadota</taxon>
        <taxon>Alphaproteobacteria</taxon>
        <taxon>Sphingomonadales</taxon>
        <taxon>Sphingomonadaceae</taxon>
        <taxon>Sphingomonas</taxon>
    </lineage>
</organism>
<dbReference type="Pfam" id="PF14414">
    <property type="entry name" value="WHH"/>
    <property type="match status" value="1"/>
</dbReference>
<dbReference type="EMBL" id="CP084930">
    <property type="protein sequence ID" value="USI73473.1"/>
    <property type="molecule type" value="Genomic_DNA"/>
</dbReference>
<reference evidence="1" key="1">
    <citation type="journal article" date="2022" name="Toxins">
        <title>Genomic Analysis of Sphingopyxis sp. USTB-05 for Biodegrading Cyanobacterial Hepatotoxins.</title>
        <authorList>
            <person name="Liu C."/>
            <person name="Xu Q."/>
            <person name="Zhao Z."/>
            <person name="Zhang H."/>
            <person name="Liu X."/>
            <person name="Yin C."/>
            <person name="Liu Y."/>
            <person name="Yan H."/>
        </authorList>
    </citation>
    <scope>NUCLEOTIDE SEQUENCE</scope>
    <source>
        <strain evidence="1">NBD5</strain>
    </source>
</reference>
<gene>
    <name evidence="1" type="ORF">LHA26_03040</name>
</gene>
<accession>A0ABY4X9B9</accession>
<keyword evidence="1" id="KW-0378">Hydrolase</keyword>
<sequence>MFGIFSKRRNKVKCVIALEGKMRQATRDLRAAIKSGAVDKSQFTKDQLKAIELGKCRIPGFAWHTNAQSAPANLQLVPLELHAKVPHINSVSLGIGR</sequence>
<dbReference type="Proteomes" id="UP001056937">
    <property type="component" value="Chromosome 1"/>
</dbReference>
<evidence type="ECO:0000313" key="1">
    <source>
        <dbReference type="EMBL" id="USI73473.1"/>
    </source>
</evidence>
<keyword evidence="1" id="KW-0540">Nuclease</keyword>
<proteinExistence type="predicted"/>
<dbReference type="InterPro" id="IPR032869">
    <property type="entry name" value="WHH_dom_containing"/>
</dbReference>
<keyword evidence="2" id="KW-1185">Reference proteome</keyword>
<keyword evidence="1" id="KW-0255">Endonuclease</keyword>
<evidence type="ECO:0000313" key="2">
    <source>
        <dbReference type="Proteomes" id="UP001056937"/>
    </source>
</evidence>
<dbReference type="GO" id="GO:0004519">
    <property type="term" value="F:endonuclease activity"/>
    <property type="evidence" value="ECO:0007669"/>
    <property type="project" value="UniProtKB-KW"/>
</dbReference>
<name>A0ABY4X9B9_9SPHN</name>